<gene>
    <name evidence="2" type="ORF">ABRY90_12955</name>
    <name evidence="5" type="ORF">ABRY91_04875</name>
    <name evidence="3" type="ORF">ABRY92_00505</name>
    <name evidence="9" type="ORF">ABRY95_13975</name>
    <name evidence="7" type="ORF">ABRY98_04575</name>
    <name evidence="1" type="ORF">ABRZ02_03465</name>
    <name evidence="4" type="ORF">ABRZ03_02505</name>
    <name evidence="10" type="ORF">ABRZ05_05465</name>
    <name evidence="6" type="ORF">ABRZ10_07110</name>
    <name evidence="11" type="ORF">ABRZ11_05120</name>
    <name evidence="8" type="ORF">ABRZ12_11215</name>
</gene>
<dbReference type="EMBL" id="CP158270">
    <property type="protein sequence ID" value="XDJ90222.1"/>
    <property type="molecule type" value="Genomic_DNA"/>
</dbReference>
<reference evidence="2" key="1">
    <citation type="submission" date="2024-05" db="EMBL/GenBank/DDBJ databases">
        <authorList>
            <person name="Luo Y.-C."/>
            <person name="Nicholds J."/>
            <person name="Mortimer T."/>
            <person name="Maboni G."/>
        </authorList>
    </citation>
    <scope>NUCLEOTIDE SEQUENCE</scope>
    <source>
        <strain evidence="10">124370</strain>
        <strain evidence="11">124566</strain>
        <strain evidence="9">124953</strain>
        <strain evidence="8">130308</strain>
        <strain evidence="7">130416</strain>
        <strain evidence="6">143769</strain>
        <strain evidence="5">145849</strain>
        <strain evidence="4">145850</strain>
        <strain evidence="3">145852</strain>
        <strain evidence="2">148131</strain>
        <strain evidence="1">153271</strain>
    </source>
</reference>
<name>A0AB39DSE3_9BURK</name>
<evidence type="ECO:0000313" key="6">
    <source>
        <dbReference type="EMBL" id="XDJ78552.1"/>
    </source>
</evidence>
<evidence type="ECO:0000313" key="7">
    <source>
        <dbReference type="EMBL" id="XDJ88847.1"/>
    </source>
</evidence>
<dbReference type="EMBL" id="CP158269">
    <property type="protein sequence ID" value="XDJ88847.1"/>
    <property type="molecule type" value="Genomic_DNA"/>
</dbReference>
<evidence type="ECO:0000313" key="9">
    <source>
        <dbReference type="EMBL" id="XDJ93454.1"/>
    </source>
</evidence>
<evidence type="ECO:0000313" key="4">
    <source>
        <dbReference type="EMBL" id="XDJ64241.1"/>
    </source>
</evidence>
<sequence>MSVCDALSIYAHNTMESRQAGAPMRELINKNAERFGQAPKEFFTEGPGNALRDLADSIVEDAYTRPVFSGKALQKRIIADFENEWYMACYKAGKD</sequence>
<protein>
    <submittedName>
        <fullName evidence="2">Uncharacterized protein</fullName>
    </submittedName>
</protein>
<dbReference type="EMBL" id="CP158273">
    <property type="protein sequence ID" value="XDJ97156.1"/>
    <property type="molecule type" value="Genomic_DNA"/>
</dbReference>
<proteinExistence type="predicted"/>
<evidence type="ECO:0000313" key="2">
    <source>
        <dbReference type="EMBL" id="XDJ58151.1"/>
    </source>
</evidence>
<dbReference type="EMBL" id="CP158259">
    <property type="protein sequence ID" value="XDJ61143.1"/>
    <property type="molecule type" value="Genomic_DNA"/>
</dbReference>
<dbReference type="EMBL" id="CP158271">
    <property type="protein sequence ID" value="XDJ93454.1"/>
    <property type="molecule type" value="Genomic_DNA"/>
</dbReference>
<evidence type="ECO:0000313" key="8">
    <source>
        <dbReference type="EMBL" id="XDJ90222.1"/>
    </source>
</evidence>
<dbReference type="EMBL" id="CP158265">
    <property type="protein sequence ID" value="XDJ78552.1"/>
    <property type="molecule type" value="Genomic_DNA"/>
</dbReference>
<evidence type="ECO:0000313" key="1">
    <source>
        <dbReference type="EMBL" id="XDJ45357.1"/>
    </source>
</evidence>
<evidence type="ECO:0000313" key="11">
    <source>
        <dbReference type="EMBL" id="XDJ99802.1"/>
    </source>
</evidence>
<accession>A0AB39DSE3</accession>
<dbReference type="EMBL" id="CP158260">
    <property type="protein sequence ID" value="XDJ64241.1"/>
    <property type="molecule type" value="Genomic_DNA"/>
</dbReference>
<evidence type="ECO:0000313" key="10">
    <source>
        <dbReference type="EMBL" id="XDJ97156.1"/>
    </source>
</evidence>
<evidence type="ECO:0000313" key="3">
    <source>
        <dbReference type="EMBL" id="XDJ61143.1"/>
    </source>
</evidence>
<dbReference type="EMBL" id="CP158253">
    <property type="protein sequence ID" value="XDJ45357.1"/>
    <property type="molecule type" value="Genomic_DNA"/>
</dbReference>
<dbReference type="AlphaFoldDB" id="A0AB39DSE3"/>
<organism evidence="2">
    <name type="scientific">Castellaniella ginsengisoli</name>
    <dbReference type="NCBI Taxonomy" id="546114"/>
    <lineage>
        <taxon>Bacteria</taxon>
        <taxon>Pseudomonadati</taxon>
        <taxon>Pseudomonadota</taxon>
        <taxon>Betaproteobacteria</taxon>
        <taxon>Burkholderiales</taxon>
        <taxon>Alcaligenaceae</taxon>
        <taxon>Castellaniella</taxon>
    </lineage>
</organism>
<dbReference type="RefSeq" id="WP_368647936.1">
    <property type="nucleotide sequence ID" value="NZ_CP158253.1"/>
</dbReference>
<dbReference type="EMBL" id="CP158258">
    <property type="protein sequence ID" value="XDJ58151.1"/>
    <property type="molecule type" value="Genomic_DNA"/>
</dbReference>
<evidence type="ECO:0000313" key="5">
    <source>
        <dbReference type="EMBL" id="XDJ67365.1"/>
    </source>
</evidence>
<dbReference type="EMBL" id="CP158272">
    <property type="protein sequence ID" value="XDJ99802.1"/>
    <property type="molecule type" value="Genomic_DNA"/>
</dbReference>
<dbReference type="EMBL" id="CP158261">
    <property type="protein sequence ID" value="XDJ67365.1"/>
    <property type="molecule type" value="Genomic_DNA"/>
</dbReference>